<protein>
    <submittedName>
        <fullName evidence="1">Uncharacterized protein</fullName>
    </submittedName>
</protein>
<dbReference type="AlphaFoldDB" id="A0A1M6A4K3"/>
<reference evidence="2" key="1">
    <citation type="submission" date="2016-11" db="EMBL/GenBank/DDBJ databases">
        <authorList>
            <person name="Varghese N."/>
            <person name="Submissions S."/>
        </authorList>
    </citation>
    <scope>NUCLEOTIDE SEQUENCE [LARGE SCALE GENOMIC DNA]</scope>
    <source>
        <strain evidence="2">DSM 22623</strain>
    </source>
</reference>
<evidence type="ECO:0000313" key="2">
    <source>
        <dbReference type="Proteomes" id="UP000184432"/>
    </source>
</evidence>
<sequence length="165" mass="19607">MIIRKVSVFLHATFHTQTVVLNVMKENLTLIILVLVSTVTFSQNDISSKKDSITEFLIRGLWIQYEVEKAWSNNNDTIITYSPEEYSQYYQSERVDENYSIQIDIYARKTSSLFEKKTKITRRRIHRTQNLTPVLDKKIIEIWSAWYDRNKSKVSLKELEKITKH</sequence>
<dbReference type="RefSeq" id="WP_139241882.1">
    <property type="nucleotide sequence ID" value="NZ_FQYP01000001.1"/>
</dbReference>
<proteinExistence type="predicted"/>
<dbReference type="STRING" id="570521.SAMN04488508_10181"/>
<name>A0A1M6A4K3_9FLAO</name>
<accession>A0A1M6A4K3</accession>
<gene>
    <name evidence="1" type="ORF">SAMN04488508_10181</name>
</gene>
<dbReference type="Proteomes" id="UP000184432">
    <property type="component" value="Unassembled WGS sequence"/>
</dbReference>
<evidence type="ECO:0000313" key="1">
    <source>
        <dbReference type="EMBL" id="SHI31386.1"/>
    </source>
</evidence>
<organism evidence="1 2">
    <name type="scientific">Aquimarina spongiae</name>
    <dbReference type="NCBI Taxonomy" id="570521"/>
    <lineage>
        <taxon>Bacteria</taxon>
        <taxon>Pseudomonadati</taxon>
        <taxon>Bacteroidota</taxon>
        <taxon>Flavobacteriia</taxon>
        <taxon>Flavobacteriales</taxon>
        <taxon>Flavobacteriaceae</taxon>
        <taxon>Aquimarina</taxon>
    </lineage>
</organism>
<dbReference type="EMBL" id="FQYP01000001">
    <property type="protein sequence ID" value="SHI31386.1"/>
    <property type="molecule type" value="Genomic_DNA"/>
</dbReference>
<keyword evidence="2" id="KW-1185">Reference proteome</keyword>